<accession>A0AAV9G728</accession>
<evidence type="ECO:0000313" key="2">
    <source>
        <dbReference type="EMBL" id="KAK4443326.1"/>
    </source>
</evidence>
<reference evidence="2" key="2">
    <citation type="submission" date="2023-05" db="EMBL/GenBank/DDBJ databases">
        <authorList>
            <consortium name="Lawrence Berkeley National Laboratory"/>
            <person name="Steindorff A."/>
            <person name="Hensen N."/>
            <person name="Bonometti L."/>
            <person name="Westerberg I."/>
            <person name="Brannstrom I.O."/>
            <person name="Guillou S."/>
            <person name="Cros-Aarteil S."/>
            <person name="Calhoun S."/>
            <person name="Haridas S."/>
            <person name="Kuo A."/>
            <person name="Mondo S."/>
            <person name="Pangilinan J."/>
            <person name="Riley R."/>
            <person name="Labutti K."/>
            <person name="Andreopoulos B."/>
            <person name="Lipzen A."/>
            <person name="Chen C."/>
            <person name="Yanf M."/>
            <person name="Daum C."/>
            <person name="Ng V."/>
            <person name="Clum A."/>
            <person name="Ohm R."/>
            <person name="Martin F."/>
            <person name="Silar P."/>
            <person name="Natvig D."/>
            <person name="Lalanne C."/>
            <person name="Gautier V."/>
            <person name="Ament-Velasquez S.L."/>
            <person name="Kruys A."/>
            <person name="Hutchinson M.I."/>
            <person name="Powell A.J."/>
            <person name="Barry K."/>
            <person name="Miller A.N."/>
            <person name="Grigoriev I.V."/>
            <person name="Debuchy R."/>
            <person name="Gladieux P."/>
            <person name="Thoren M.H."/>
            <person name="Johannesson H."/>
        </authorList>
    </citation>
    <scope>NUCLEOTIDE SEQUENCE</scope>
    <source>
        <strain evidence="2">PSN243</strain>
    </source>
</reference>
<organism evidence="2 3">
    <name type="scientific">Podospora aff. communis PSN243</name>
    <dbReference type="NCBI Taxonomy" id="3040156"/>
    <lineage>
        <taxon>Eukaryota</taxon>
        <taxon>Fungi</taxon>
        <taxon>Dikarya</taxon>
        <taxon>Ascomycota</taxon>
        <taxon>Pezizomycotina</taxon>
        <taxon>Sordariomycetes</taxon>
        <taxon>Sordariomycetidae</taxon>
        <taxon>Sordariales</taxon>
        <taxon>Podosporaceae</taxon>
        <taxon>Podospora</taxon>
    </lineage>
</organism>
<dbReference type="InterPro" id="IPR010730">
    <property type="entry name" value="HET"/>
</dbReference>
<sequence length="251" mass="28506">MRLFNAQALAFEEFYGDIPAYAILSHRWETEEVTFKDYTTQADPSNSSPMKGFQKIRYCIDQAKEDGLGYCWVDTCCIDQSSSAELSEAINSMYAWYGDSAVCYIYLADVSVAAPAWSLDVNDEERTMLHHQVAASQWFTRGWTLQELLAPRQRTFYNASWSAIMDLKKPGKGGLSLRLYEPLKNTTGISRDVLDEFSSTSRSWSIARKMSWASQRQTTRIEDTAYSLMGIFDINMPLLYGESKKAAEEAS</sequence>
<dbReference type="Proteomes" id="UP001321760">
    <property type="component" value="Unassembled WGS sequence"/>
</dbReference>
<proteinExistence type="predicted"/>
<dbReference type="PANTHER" id="PTHR10622:SF10">
    <property type="entry name" value="HET DOMAIN-CONTAINING PROTEIN"/>
    <property type="match status" value="1"/>
</dbReference>
<feature type="domain" description="Heterokaryon incompatibility" evidence="1">
    <location>
        <begin position="21"/>
        <end position="147"/>
    </location>
</feature>
<gene>
    <name evidence="2" type="ORF">QBC34DRAFT_452594</name>
</gene>
<dbReference type="EMBL" id="MU865995">
    <property type="protein sequence ID" value="KAK4443326.1"/>
    <property type="molecule type" value="Genomic_DNA"/>
</dbReference>
<reference evidence="2" key="1">
    <citation type="journal article" date="2023" name="Mol. Phylogenet. Evol.">
        <title>Genome-scale phylogeny and comparative genomics of the fungal order Sordariales.</title>
        <authorList>
            <person name="Hensen N."/>
            <person name="Bonometti L."/>
            <person name="Westerberg I."/>
            <person name="Brannstrom I.O."/>
            <person name="Guillou S."/>
            <person name="Cros-Aarteil S."/>
            <person name="Calhoun S."/>
            <person name="Haridas S."/>
            <person name="Kuo A."/>
            <person name="Mondo S."/>
            <person name="Pangilinan J."/>
            <person name="Riley R."/>
            <person name="LaButti K."/>
            <person name="Andreopoulos B."/>
            <person name="Lipzen A."/>
            <person name="Chen C."/>
            <person name="Yan M."/>
            <person name="Daum C."/>
            <person name="Ng V."/>
            <person name="Clum A."/>
            <person name="Steindorff A."/>
            <person name="Ohm R.A."/>
            <person name="Martin F."/>
            <person name="Silar P."/>
            <person name="Natvig D.O."/>
            <person name="Lalanne C."/>
            <person name="Gautier V."/>
            <person name="Ament-Velasquez S.L."/>
            <person name="Kruys A."/>
            <person name="Hutchinson M.I."/>
            <person name="Powell A.J."/>
            <person name="Barry K."/>
            <person name="Miller A.N."/>
            <person name="Grigoriev I.V."/>
            <person name="Debuchy R."/>
            <person name="Gladieux P."/>
            <person name="Hiltunen Thoren M."/>
            <person name="Johannesson H."/>
        </authorList>
    </citation>
    <scope>NUCLEOTIDE SEQUENCE</scope>
    <source>
        <strain evidence="2">PSN243</strain>
    </source>
</reference>
<keyword evidence="3" id="KW-1185">Reference proteome</keyword>
<dbReference type="PANTHER" id="PTHR10622">
    <property type="entry name" value="HET DOMAIN-CONTAINING PROTEIN"/>
    <property type="match status" value="1"/>
</dbReference>
<dbReference type="Pfam" id="PF06985">
    <property type="entry name" value="HET"/>
    <property type="match status" value="1"/>
</dbReference>
<name>A0AAV9G728_9PEZI</name>
<comment type="caution">
    <text evidence="2">The sequence shown here is derived from an EMBL/GenBank/DDBJ whole genome shotgun (WGS) entry which is preliminary data.</text>
</comment>
<evidence type="ECO:0000259" key="1">
    <source>
        <dbReference type="Pfam" id="PF06985"/>
    </source>
</evidence>
<dbReference type="AlphaFoldDB" id="A0AAV9G728"/>
<protein>
    <submittedName>
        <fullName evidence="2">HET-domain-containing protein</fullName>
    </submittedName>
</protein>
<evidence type="ECO:0000313" key="3">
    <source>
        <dbReference type="Proteomes" id="UP001321760"/>
    </source>
</evidence>